<protein>
    <recommendedName>
        <fullName evidence="3">TetR family transcriptional regulator</fullName>
    </recommendedName>
</protein>
<evidence type="ECO:0008006" key="3">
    <source>
        <dbReference type="Google" id="ProtNLM"/>
    </source>
</evidence>
<gene>
    <name evidence="1" type="ORF">ADK38_38785</name>
</gene>
<organism evidence="1 2">
    <name type="scientific">Streptomyces varsoviensis</name>
    <dbReference type="NCBI Taxonomy" id="67373"/>
    <lineage>
        <taxon>Bacteria</taxon>
        <taxon>Bacillati</taxon>
        <taxon>Actinomycetota</taxon>
        <taxon>Actinomycetes</taxon>
        <taxon>Kitasatosporales</taxon>
        <taxon>Streptomycetaceae</taxon>
        <taxon>Streptomyces</taxon>
    </lineage>
</organism>
<keyword evidence="2" id="KW-1185">Reference proteome</keyword>
<dbReference type="EMBL" id="LGUT01003662">
    <property type="protein sequence ID" value="KOG85058.1"/>
    <property type="molecule type" value="Genomic_DNA"/>
</dbReference>
<name>A0ABR5IV75_9ACTN</name>
<feature type="non-terminal residue" evidence="1">
    <location>
        <position position="1"/>
    </location>
</feature>
<sequence>EAEVLLAEAALPATAARRAEDRMPRPFAEVSYQVLQRYLPTRAAEPATPSPAAPPGGRAGAVARAREQLARYDERGAVECLLEAARLLRYAAESAAGPRPEAEVLLAEVLLRLWEDQGDPGVLREAQEPAAAAAAHPDAEPRAHRVFGKVLHASARELTSANGPEDAGQLLRAAERELRQAAARDGAVGGSVDGAALDAALEWSWVMWDLWRHTDDPGFLERVVEELTALVDDPA</sequence>
<evidence type="ECO:0000313" key="2">
    <source>
        <dbReference type="Proteomes" id="UP000037020"/>
    </source>
</evidence>
<accession>A0ABR5IV75</accession>
<feature type="non-terminal residue" evidence="1">
    <location>
        <position position="235"/>
    </location>
</feature>
<dbReference type="Proteomes" id="UP000037020">
    <property type="component" value="Unassembled WGS sequence"/>
</dbReference>
<reference evidence="1 2" key="1">
    <citation type="submission" date="2015-07" db="EMBL/GenBank/DDBJ databases">
        <authorList>
            <person name="Ju K.-S."/>
            <person name="Doroghazi J.R."/>
            <person name="Metcalf W.W."/>
        </authorList>
    </citation>
    <scope>NUCLEOTIDE SEQUENCE [LARGE SCALE GENOMIC DNA]</scope>
    <source>
        <strain evidence="1 2">NRRL B-3589</strain>
    </source>
</reference>
<proteinExistence type="predicted"/>
<comment type="caution">
    <text evidence="1">The sequence shown here is derived from an EMBL/GenBank/DDBJ whole genome shotgun (WGS) entry which is preliminary data.</text>
</comment>
<evidence type="ECO:0000313" key="1">
    <source>
        <dbReference type="EMBL" id="KOG85058.1"/>
    </source>
</evidence>